<protein>
    <submittedName>
        <fullName evidence="1">Uncharacterized protein</fullName>
    </submittedName>
</protein>
<name>A0A645ACM7_9ZZZZ</name>
<evidence type="ECO:0000313" key="1">
    <source>
        <dbReference type="EMBL" id="MPM48603.1"/>
    </source>
</evidence>
<sequence>MQGFLFDRGACIVVQAARHNFKLSVDEKNVLDLITLGYFLDELRYFKILKKILDILRQNAQLDKSARFIFHITEFIIQTIFGVLPDFFDPDRLITDHKIVYRMPFINFPTQHLIVSTRYDLPLTAVNIDFVDCECLGNVFQHLTVVLVLDAHERLSNNSDFVIQQGCDPIIGFCRMRQIM</sequence>
<dbReference type="AlphaFoldDB" id="A0A645ACM7"/>
<proteinExistence type="predicted"/>
<comment type="caution">
    <text evidence="1">The sequence shown here is derived from an EMBL/GenBank/DDBJ whole genome shotgun (WGS) entry which is preliminary data.</text>
</comment>
<organism evidence="1">
    <name type="scientific">bioreactor metagenome</name>
    <dbReference type="NCBI Taxonomy" id="1076179"/>
    <lineage>
        <taxon>unclassified sequences</taxon>
        <taxon>metagenomes</taxon>
        <taxon>ecological metagenomes</taxon>
    </lineage>
</organism>
<gene>
    <name evidence="1" type="ORF">SDC9_95329</name>
</gene>
<dbReference type="EMBL" id="VSSQ01012169">
    <property type="protein sequence ID" value="MPM48603.1"/>
    <property type="molecule type" value="Genomic_DNA"/>
</dbReference>
<reference evidence="1" key="1">
    <citation type="submission" date="2019-08" db="EMBL/GenBank/DDBJ databases">
        <authorList>
            <person name="Kucharzyk K."/>
            <person name="Murdoch R.W."/>
            <person name="Higgins S."/>
            <person name="Loffler F."/>
        </authorList>
    </citation>
    <scope>NUCLEOTIDE SEQUENCE</scope>
</reference>
<accession>A0A645ACM7</accession>